<reference evidence="1" key="1">
    <citation type="submission" date="2022-10" db="EMBL/GenBank/DDBJ databases">
        <title>Host association and intracellularity evolved multiple times independently in the Rickettsiales.</title>
        <authorList>
            <person name="Castelli M."/>
            <person name="Nardi T."/>
            <person name="Gammuto L."/>
            <person name="Bellinzona G."/>
            <person name="Sabaneyeva E."/>
            <person name="Potekhin A."/>
            <person name="Serra V."/>
            <person name="Petroni G."/>
            <person name="Sassera D."/>
        </authorList>
    </citation>
    <scope>NUCLEOTIDE SEQUENCE [LARGE SCALE GENOMIC DNA]</scope>
    <source>
        <strain evidence="1">US_Bl 11III1</strain>
    </source>
</reference>
<organism evidence="1 2">
    <name type="scientific">Candidatus Fokinia crypta</name>
    <dbReference type="NCBI Taxonomy" id="1920990"/>
    <lineage>
        <taxon>Bacteria</taxon>
        <taxon>Pseudomonadati</taxon>
        <taxon>Pseudomonadota</taxon>
        <taxon>Alphaproteobacteria</taxon>
        <taxon>Rickettsiales</taxon>
        <taxon>Candidatus Midichloriaceae</taxon>
        <taxon>Candidatus Fokinia</taxon>
    </lineage>
</organism>
<evidence type="ECO:0000313" key="1">
    <source>
        <dbReference type="EMBL" id="WPX97669.1"/>
    </source>
</evidence>
<proteinExistence type="predicted"/>
<accession>A0ABZ0UPP7</accession>
<sequence length="32" mass="3770">MDDIGDRDDNMANARMLIKYEDEASLLLHLQY</sequence>
<protein>
    <submittedName>
        <fullName evidence="1">Uncharacterized protein</fullName>
    </submittedName>
</protein>
<keyword evidence="2" id="KW-1185">Reference proteome</keyword>
<name>A0ABZ0UPP7_9RICK</name>
<dbReference type="Proteomes" id="UP001325140">
    <property type="component" value="Chromosome"/>
</dbReference>
<evidence type="ECO:0000313" key="2">
    <source>
        <dbReference type="Proteomes" id="UP001325140"/>
    </source>
</evidence>
<dbReference type="EMBL" id="CP110343">
    <property type="protein sequence ID" value="WPX97669.1"/>
    <property type="molecule type" value="Genomic_DNA"/>
</dbReference>
<gene>
    <name evidence="1" type="ORF">Fokcrypt_00178</name>
</gene>